<organism evidence="1">
    <name type="scientific">marine sediment metagenome</name>
    <dbReference type="NCBI Taxonomy" id="412755"/>
    <lineage>
        <taxon>unclassified sequences</taxon>
        <taxon>metagenomes</taxon>
        <taxon>ecological metagenomes</taxon>
    </lineage>
</organism>
<comment type="caution">
    <text evidence="1">The sequence shown here is derived from an EMBL/GenBank/DDBJ whole genome shotgun (WGS) entry which is preliminary data.</text>
</comment>
<dbReference type="EMBL" id="BARU01000926">
    <property type="protein sequence ID" value="GAH26777.1"/>
    <property type="molecule type" value="Genomic_DNA"/>
</dbReference>
<protein>
    <submittedName>
        <fullName evidence="1">Uncharacterized protein</fullName>
    </submittedName>
</protein>
<reference evidence="1" key="1">
    <citation type="journal article" date="2014" name="Front. Microbiol.">
        <title>High frequency of phylogenetically diverse reductive dehalogenase-homologous genes in deep subseafloor sedimentary metagenomes.</title>
        <authorList>
            <person name="Kawai M."/>
            <person name="Futagami T."/>
            <person name="Toyoda A."/>
            <person name="Takaki Y."/>
            <person name="Nishi S."/>
            <person name="Hori S."/>
            <person name="Arai W."/>
            <person name="Tsubouchi T."/>
            <person name="Morono Y."/>
            <person name="Uchiyama I."/>
            <person name="Ito T."/>
            <person name="Fujiyama A."/>
            <person name="Inagaki F."/>
            <person name="Takami H."/>
        </authorList>
    </citation>
    <scope>NUCLEOTIDE SEQUENCE</scope>
    <source>
        <strain evidence="1">Expedition CK06-06</strain>
    </source>
</reference>
<feature type="non-terminal residue" evidence="1">
    <location>
        <position position="40"/>
    </location>
</feature>
<proteinExistence type="predicted"/>
<dbReference type="AlphaFoldDB" id="X1E2J9"/>
<accession>X1E2J9</accession>
<name>X1E2J9_9ZZZZ</name>
<gene>
    <name evidence="1" type="ORF">S03H2_02682</name>
</gene>
<evidence type="ECO:0000313" key="1">
    <source>
        <dbReference type="EMBL" id="GAH26777.1"/>
    </source>
</evidence>
<sequence>MPESEVLPESSSVYSVQGRDFKVKGFIKTKETREVLAFIT</sequence>